<gene>
    <name evidence="1" type="ORF">PQR57_13510</name>
</gene>
<keyword evidence="2" id="KW-1185">Reference proteome</keyword>
<protein>
    <recommendedName>
        <fullName evidence="3">Restriction endonuclease</fullName>
    </recommendedName>
</protein>
<dbReference type="Proteomes" id="UP001629230">
    <property type="component" value="Unassembled WGS sequence"/>
</dbReference>
<evidence type="ECO:0008006" key="3">
    <source>
        <dbReference type="Google" id="ProtNLM"/>
    </source>
</evidence>
<sequence length="251" mass="28013">MSGLPNVSLAEYYDKVKHNPVVRNMVRLQYVQTYAEFIDIFYEVLDYAIGRLQENPQHHQEDSEDGLTVKLMNLLEMAGFAVTTGTTGGGNKDLTVRCLNPDWSWIGEAKKFNSLTDVREGFLQLTTRYRNANPLFARGGLIAYTTRPRAALLLKEWRDAAPNVANETKVKLENFRVADCERRPDLAFNSFHTHVASGLDCEIRHMAVVLYHMPEDKSGRTAKKYKSARDAVSAADVATPAESNDGGVAAA</sequence>
<reference evidence="1 2" key="1">
    <citation type="journal article" date="2024" name="Chem. Sci.">
        <title>Discovery of megapolipeptins by genome mining of a Burkholderiales bacteria collection.</title>
        <authorList>
            <person name="Paulo B.S."/>
            <person name="Recchia M.J.J."/>
            <person name="Lee S."/>
            <person name="Fergusson C.H."/>
            <person name="Romanowski S.B."/>
            <person name="Hernandez A."/>
            <person name="Krull N."/>
            <person name="Liu D.Y."/>
            <person name="Cavanagh H."/>
            <person name="Bos A."/>
            <person name="Gray C.A."/>
            <person name="Murphy B.T."/>
            <person name="Linington R.G."/>
            <person name="Eustaquio A.S."/>
        </authorList>
    </citation>
    <scope>NUCLEOTIDE SEQUENCE [LARGE SCALE GENOMIC DNA]</scope>
    <source>
        <strain evidence="1 2">RL17-350-BIC-A</strain>
    </source>
</reference>
<evidence type="ECO:0000313" key="2">
    <source>
        <dbReference type="Proteomes" id="UP001629230"/>
    </source>
</evidence>
<evidence type="ECO:0000313" key="1">
    <source>
        <dbReference type="EMBL" id="MFM0002041.1"/>
    </source>
</evidence>
<proteinExistence type="predicted"/>
<comment type="caution">
    <text evidence="1">The sequence shown here is derived from an EMBL/GenBank/DDBJ whole genome shotgun (WGS) entry which is preliminary data.</text>
</comment>
<dbReference type="RefSeq" id="WP_408177452.1">
    <property type="nucleotide sequence ID" value="NZ_JAQQEZ010000007.1"/>
</dbReference>
<organism evidence="1 2">
    <name type="scientific">Paraburkholderia dipogonis</name>
    <dbReference type="NCBI Taxonomy" id="1211383"/>
    <lineage>
        <taxon>Bacteria</taxon>
        <taxon>Pseudomonadati</taxon>
        <taxon>Pseudomonadota</taxon>
        <taxon>Betaproteobacteria</taxon>
        <taxon>Burkholderiales</taxon>
        <taxon>Burkholderiaceae</taxon>
        <taxon>Paraburkholderia</taxon>
    </lineage>
</organism>
<accession>A0ABW9AQK3</accession>
<name>A0ABW9AQK3_9BURK</name>
<dbReference type="EMBL" id="JAQQEZ010000007">
    <property type="protein sequence ID" value="MFM0002041.1"/>
    <property type="molecule type" value="Genomic_DNA"/>
</dbReference>